<dbReference type="Proteomes" id="UP000199495">
    <property type="component" value="Unassembled WGS sequence"/>
</dbReference>
<keyword evidence="3" id="KW-1185">Reference proteome</keyword>
<dbReference type="Pfam" id="PF13185">
    <property type="entry name" value="GAF_2"/>
    <property type="match status" value="1"/>
</dbReference>
<evidence type="ECO:0000259" key="1">
    <source>
        <dbReference type="SMART" id="SM00065"/>
    </source>
</evidence>
<protein>
    <submittedName>
        <fullName evidence="2">GAF domain-containing protein</fullName>
    </submittedName>
</protein>
<dbReference type="RefSeq" id="WP_090597348.1">
    <property type="nucleotide sequence ID" value="NZ_FNCS01000009.1"/>
</dbReference>
<accession>A0A1G7XGR6</accession>
<dbReference type="STRING" id="440168.SAMN04487974_10970"/>
<evidence type="ECO:0000313" key="2">
    <source>
        <dbReference type="EMBL" id="SDG82780.1"/>
    </source>
</evidence>
<dbReference type="EMBL" id="FNCS01000009">
    <property type="protein sequence ID" value="SDG82780.1"/>
    <property type="molecule type" value="Genomic_DNA"/>
</dbReference>
<organism evidence="2 3">
    <name type="scientific">Pelagibacterium luteolum</name>
    <dbReference type="NCBI Taxonomy" id="440168"/>
    <lineage>
        <taxon>Bacteria</taxon>
        <taxon>Pseudomonadati</taxon>
        <taxon>Pseudomonadota</taxon>
        <taxon>Alphaproteobacteria</taxon>
        <taxon>Hyphomicrobiales</taxon>
        <taxon>Devosiaceae</taxon>
        <taxon>Pelagibacterium</taxon>
    </lineage>
</organism>
<dbReference type="InterPro" id="IPR003018">
    <property type="entry name" value="GAF"/>
</dbReference>
<dbReference type="SMART" id="SM00065">
    <property type="entry name" value="GAF"/>
    <property type="match status" value="1"/>
</dbReference>
<dbReference type="Gene3D" id="3.30.450.40">
    <property type="match status" value="1"/>
</dbReference>
<dbReference type="InterPro" id="IPR029016">
    <property type="entry name" value="GAF-like_dom_sf"/>
</dbReference>
<reference evidence="2 3" key="1">
    <citation type="submission" date="2016-10" db="EMBL/GenBank/DDBJ databases">
        <authorList>
            <person name="de Groot N.N."/>
        </authorList>
    </citation>
    <scope>NUCLEOTIDE SEQUENCE [LARGE SCALE GENOMIC DNA]</scope>
    <source>
        <strain evidence="2 3">CGMCC 1.10267</strain>
    </source>
</reference>
<name>A0A1G7XGR6_9HYPH</name>
<sequence>MPETAQHGQNLNARVSEVLAKKGVTPADILGLVADRLRENVGVKLVTVTQRDITDGSFLRLYSSMPDAYAAAGRKPPNDTPWSEHVIEQQQTFVANDYQGLAAVMFDHELILSLGCESIVNVPIVVKGAVIGTLNCLSGPGHFDGQAVEACEGMRHLVALALLLYEVAR</sequence>
<dbReference type="AlphaFoldDB" id="A0A1G7XGR6"/>
<evidence type="ECO:0000313" key="3">
    <source>
        <dbReference type="Proteomes" id="UP000199495"/>
    </source>
</evidence>
<dbReference type="SUPFAM" id="SSF55781">
    <property type="entry name" value="GAF domain-like"/>
    <property type="match status" value="1"/>
</dbReference>
<gene>
    <name evidence="2" type="ORF">SAMN04487974_10970</name>
</gene>
<dbReference type="OrthoDB" id="7066078at2"/>
<feature type="domain" description="GAF" evidence="1">
    <location>
        <begin position="25"/>
        <end position="169"/>
    </location>
</feature>
<proteinExistence type="predicted"/>